<organism evidence="1 2">
    <name type="scientific">Trichomalopsis sarcophagae</name>
    <dbReference type="NCBI Taxonomy" id="543379"/>
    <lineage>
        <taxon>Eukaryota</taxon>
        <taxon>Metazoa</taxon>
        <taxon>Ecdysozoa</taxon>
        <taxon>Arthropoda</taxon>
        <taxon>Hexapoda</taxon>
        <taxon>Insecta</taxon>
        <taxon>Pterygota</taxon>
        <taxon>Neoptera</taxon>
        <taxon>Endopterygota</taxon>
        <taxon>Hymenoptera</taxon>
        <taxon>Apocrita</taxon>
        <taxon>Proctotrupomorpha</taxon>
        <taxon>Chalcidoidea</taxon>
        <taxon>Pteromalidae</taxon>
        <taxon>Pteromalinae</taxon>
        <taxon>Trichomalopsis</taxon>
    </lineage>
</organism>
<comment type="caution">
    <text evidence="1">The sequence shown here is derived from an EMBL/GenBank/DDBJ whole genome shotgun (WGS) entry which is preliminary data.</text>
</comment>
<reference evidence="1 2" key="1">
    <citation type="journal article" date="2017" name="Curr. Biol.">
        <title>The Evolution of Venom by Co-option of Single-Copy Genes.</title>
        <authorList>
            <person name="Martinson E.O."/>
            <person name="Mrinalini"/>
            <person name="Kelkar Y.D."/>
            <person name="Chang C.H."/>
            <person name="Werren J.H."/>
        </authorList>
    </citation>
    <scope>NUCLEOTIDE SEQUENCE [LARGE SCALE GENOMIC DNA]</scope>
    <source>
        <strain evidence="1 2">Alberta</strain>
        <tissue evidence="1">Whole body</tissue>
    </source>
</reference>
<evidence type="ECO:0008006" key="3">
    <source>
        <dbReference type="Google" id="ProtNLM"/>
    </source>
</evidence>
<dbReference type="Proteomes" id="UP000215335">
    <property type="component" value="Unassembled WGS sequence"/>
</dbReference>
<accession>A0A232F4F6</accession>
<evidence type="ECO:0000313" key="1">
    <source>
        <dbReference type="EMBL" id="OXU25651.1"/>
    </source>
</evidence>
<proteinExistence type="predicted"/>
<sequence length="102" mass="11287">MIEERLLKSKSVADRALCWCFSYLSDRLHAVVDEGSDLPNMLKLLKRMIFVDDTQIYCHCSPGGLEQALSKVQAEAQAISDWAAINGLSLNLAKCKVMILGS</sequence>
<protein>
    <recommendedName>
        <fullName evidence="3">Reverse transcriptase domain-containing protein</fullName>
    </recommendedName>
</protein>
<keyword evidence="2" id="KW-1185">Reference proteome</keyword>
<gene>
    <name evidence="1" type="ORF">TSAR_013616</name>
</gene>
<dbReference type="EMBL" id="NNAY01000977">
    <property type="protein sequence ID" value="OXU25651.1"/>
    <property type="molecule type" value="Genomic_DNA"/>
</dbReference>
<name>A0A232F4F6_9HYME</name>
<evidence type="ECO:0000313" key="2">
    <source>
        <dbReference type="Proteomes" id="UP000215335"/>
    </source>
</evidence>
<dbReference type="AlphaFoldDB" id="A0A232F4F6"/>